<organism evidence="2 3">
    <name type="scientific">Chlamydomonas eustigma</name>
    <dbReference type="NCBI Taxonomy" id="1157962"/>
    <lineage>
        <taxon>Eukaryota</taxon>
        <taxon>Viridiplantae</taxon>
        <taxon>Chlorophyta</taxon>
        <taxon>core chlorophytes</taxon>
        <taxon>Chlorophyceae</taxon>
        <taxon>CS clade</taxon>
        <taxon>Chlamydomonadales</taxon>
        <taxon>Chlamydomonadaceae</taxon>
        <taxon>Chlamydomonas</taxon>
    </lineage>
</organism>
<keyword evidence="1" id="KW-0732">Signal</keyword>
<keyword evidence="3" id="KW-1185">Reference proteome</keyword>
<evidence type="ECO:0000313" key="2">
    <source>
        <dbReference type="EMBL" id="GAX73575.1"/>
    </source>
</evidence>
<evidence type="ECO:0000313" key="3">
    <source>
        <dbReference type="Proteomes" id="UP000232323"/>
    </source>
</evidence>
<proteinExistence type="predicted"/>
<dbReference type="OrthoDB" id="406773at2759"/>
<dbReference type="EMBL" id="BEGY01000004">
    <property type="protein sequence ID" value="GAX73575.1"/>
    <property type="molecule type" value="Genomic_DNA"/>
</dbReference>
<reference evidence="2 3" key="1">
    <citation type="submission" date="2017-08" db="EMBL/GenBank/DDBJ databases">
        <title>Acidophilic green algal genome provides insights into adaptation to an acidic environment.</title>
        <authorList>
            <person name="Hirooka S."/>
            <person name="Hirose Y."/>
            <person name="Kanesaki Y."/>
            <person name="Higuchi S."/>
            <person name="Fujiwara T."/>
            <person name="Onuma R."/>
            <person name="Era A."/>
            <person name="Ohbayashi R."/>
            <person name="Uzuka A."/>
            <person name="Nozaki H."/>
            <person name="Yoshikawa H."/>
            <person name="Miyagishima S.Y."/>
        </authorList>
    </citation>
    <scope>NUCLEOTIDE SEQUENCE [LARGE SCALE GENOMIC DNA]</scope>
    <source>
        <strain evidence="2 3">NIES-2499</strain>
    </source>
</reference>
<dbReference type="AlphaFoldDB" id="A0A250WRV7"/>
<accession>A0A250WRV7</accession>
<comment type="caution">
    <text evidence="2">The sequence shown here is derived from an EMBL/GenBank/DDBJ whole genome shotgun (WGS) entry which is preliminary data.</text>
</comment>
<evidence type="ECO:0000256" key="1">
    <source>
        <dbReference type="SAM" id="SignalP"/>
    </source>
</evidence>
<dbReference type="Proteomes" id="UP000232323">
    <property type="component" value="Unassembled WGS sequence"/>
</dbReference>
<protein>
    <recommendedName>
        <fullName evidence="4">Methyltransferase type 11 domain-containing protein</fullName>
    </recommendedName>
</protein>
<feature type="signal peptide" evidence="1">
    <location>
        <begin position="1"/>
        <end position="16"/>
    </location>
</feature>
<dbReference type="Gene3D" id="3.40.50.150">
    <property type="entry name" value="Vaccinia Virus protein VP39"/>
    <property type="match status" value="1"/>
</dbReference>
<feature type="chain" id="PRO_5012783979" description="Methyltransferase type 11 domain-containing protein" evidence="1">
    <location>
        <begin position="17"/>
        <end position="275"/>
    </location>
</feature>
<name>A0A250WRV7_9CHLO</name>
<dbReference type="SUPFAM" id="SSF53335">
    <property type="entry name" value="S-adenosyl-L-methionine-dependent methyltransferases"/>
    <property type="match status" value="1"/>
</dbReference>
<sequence length="275" mass="30458">MCSCLFLSLIMTWLLAEETSVVTSSNEHNHILFATRVDTADDEGDTTCRNQLQLMNQKWEALRKLYGSLYCNVHGIGPTGGFCLDANKADIGDNAYLDVGLCAFVVSIVGQGASLGDFGAGVGQYRDCLTSNGTGVQWTGYDGAENVEEATMNLVHFMDLSSKKWLGHQFDWILSLEVGEHIPHLLEDVFIGNLVRHAKKGIIMSWAVPGQGGHHHVNNRKNEYIVQKLGQQGFHLDHEVTSIGRSAVKIAWFKETLMVFRKEEEGAMTKGDRLL</sequence>
<dbReference type="InterPro" id="IPR029063">
    <property type="entry name" value="SAM-dependent_MTases_sf"/>
</dbReference>
<gene>
    <name evidence="2" type="ORF">CEUSTIGMA_g1026.t1</name>
</gene>
<evidence type="ECO:0008006" key="4">
    <source>
        <dbReference type="Google" id="ProtNLM"/>
    </source>
</evidence>